<dbReference type="GO" id="GO:0051539">
    <property type="term" value="F:4 iron, 4 sulfur cluster binding"/>
    <property type="evidence" value="ECO:0007669"/>
    <property type="project" value="UniProtKB-KW"/>
</dbReference>
<evidence type="ECO:0000256" key="8">
    <source>
        <dbReference type="ARBA" id="ARBA00049934"/>
    </source>
</evidence>
<keyword evidence="3" id="KW-0004">4Fe-4S</keyword>
<keyword evidence="6" id="KW-0408">Iron</keyword>
<evidence type="ECO:0000256" key="1">
    <source>
        <dbReference type="ARBA" id="ARBA00001966"/>
    </source>
</evidence>
<dbReference type="RefSeq" id="WP_190239829.1">
    <property type="nucleotide sequence ID" value="NZ_QFGA01000001.1"/>
</dbReference>
<dbReference type="EC" id="1.-.-.-" evidence="10"/>
<dbReference type="InterPro" id="IPR036503">
    <property type="entry name" value="Ald_Fedxn_OxRdtase_N_sf"/>
</dbReference>
<keyword evidence="7" id="KW-0411">Iron-sulfur</keyword>
<organism evidence="10 11">
    <name type="scientific">Pelotomaculum schinkii</name>
    <dbReference type="NCBI Taxonomy" id="78350"/>
    <lineage>
        <taxon>Bacteria</taxon>
        <taxon>Bacillati</taxon>
        <taxon>Bacillota</taxon>
        <taxon>Clostridia</taxon>
        <taxon>Eubacteriales</taxon>
        <taxon>Desulfotomaculaceae</taxon>
        <taxon>Pelotomaculum</taxon>
    </lineage>
</organism>
<reference evidence="10 11" key="1">
    <citation type="journal article" date="2018" name="Environ. Microbiol.">
        <title>Novel energy conservation strategies and behaviour of Pelotomaculum schinkii driving syntrophic propionate catabolism.</title>
        <authorList>
            <person name="Hidalgo-Ahumada C.A.P."/>
            <person name="Nobu M.K."/>
            <person name="Narihiro T."/>
            <person name="Tamaki H."/>
            <person name="Liu W.T."/>
            <person name="Kamagata Y."/>
            <person name="Stams A.J.M."/>
            <person name="Imachi H."/>
            <person name="Sousa D.Z."/>
        </authorList>
    </citation>
    <scope>NUCLEOTIDE SEQUENCE [LARGE SCALE GENOMIC DNA]</scope>
    <source>
        <strain evidence="10 11">HH</strain>
    </source>
</reference>
<dbReference type="Proteomes" id="UP000298324">
    <property type="component" value="Unassembled WGS sequence"/>
</dbReference>
<keyword evidence="4" id="KW-0479">Metal-binding</keyword>
<keyword evidence="5 10" id="KW-0560">Oxidoreductase</keyword>
<protein>
    <submittedName>
        <fullName evidence="10">Putative oxidoreductase YdhV</fullName>
        <ecNumber evidence="10">1.-.-.-</ecNumber>
    </submittedName>
</protein>
<evidence type="ECO:0000256" key="2">
    <source>
        <dbReference type="ARBA" id="ARBA00011032"/>
    </source>
</evidence>
<comment type="similarity">
    <text evidence="2">Belongs to the AOR/FOR family.</text>
</comment>
<dbReference type="InterPro" id="IPR001203">
    <property type="entry name" value="OxRdtase_Ald_Fedxn_C"/>
</dbReference>
<dbReference type="Gene3D" id="3.60.9.10">
    <property type="entry name" value="Aldehyde ferredoxin oxidoreductase, N-terminal domain"/>
    <property type="match status" value="1"/>
</dbReference>
<name>A0A4Y7RHD4_9FIRM</name>
<dbReference type="AlphaFoldDB" id="A0A4Y7RHD4"/>
<evidence type="ECO:0000256" key="6">
    <source>
        <dbReference type="ARBA" id="ARBA00023004"/>
    </source>
</evidence>
<evidence type="ECO:0000256" key="4">
    <source>
        <dbReference type="ARBA" id="ARBA00022723"/>
    </source>
</evidence>
<dbReference type="GO" id="GO:0016625">
    <property type="term" value="F:oxidoreductase activity, acting on the aldehyde or oxo group of donors, iron-sulfur protein as acceptor"/>
    <property type="evidence" value="ECO:0007669"/>
    <property type="project" value="InterPro"/>
</dbReference>
<comment type="caution">
    <text evidence="10">The sequence shown here is derived from an EMBL/GenBank/DDBJ whole genome shotgun (WGS) entry which is preliminary data.</text>
</comment>
<dbReference type="Gene3D" id="1.10.599.10">
    <property type="entry name" value="Aldehyde Ferredoxin Oxidoreductase Protein, subunit A, domain 3"/>
    <property type="match status" value="1"/>
</dbReference>
<dbReference type="Pfam" id="PF02730">
    <property type="entry name" value="AFOR_N"/>
    <property type="match status" value="1"/>
</dbReference>
<keyword evidence="11" id="KW-1185">Reference proteome</keyword>
<dbReference type="InterPro" id="IPR013985">
    <property type="entry name" value="Ald_Fedxn_OxRdtase_dom3"/>
</dbReference>
<accession>A0A4Y7RHD4</accession>
<dbReference type="InterPro" id="IPR013983">
    <property type="entry name" value="Ald_Fedxn_OxRdtase_N"/>
</dbReference>
<comment type="cofactor">
    <cofactor evidence="8">
        <name>tungstopterin</name>
        <dbReference type="ChEBI" id="CHEBI:30402"/>
    </cofactor>
</comment>
<dbReference type="PANTHER" id="PTHR30038">
    <property type="entry name" value="ALDEHYDE FERREDOXIN OXIDOREDUCTASE"/>
    <property type="match status" value="1"/>
</dbReference>
<comment type="cofactor">
    <cofactor evidence="1">
        <name>[4Fe-4S] cluster</name>
        <dbReference type="ChEBI" id="CHEBI:49883"/>
    </cofactor>
</comment>
<dbReference type="Pfam" id="PF01314">
    <property type="entry name" value="AFOR_C"/>
    <property type="match status" value="1"/>
</dbReference>
<sequence length="602" mass="65149">MYGYVGQVLRVNLTNGTIAKEALDPVEAKNYIGARGLGTRLWMKEVDPKVDPLSDKNNLIFITGPLTGTLATSGGRYEVVCKAPLTGAMAASNSGGYWGPELKYAGYDAIIFEGKAQEPVYLWINDAEVELRSAVSLWGSTVYETTDMIKEATDEDAKVACIGPAGENKVKFACIMNDYTRAAGRSGVGAVMGAKNLKAIAVKGTGGVRVADPDGFMASISRARQMLKDHPVTGQGLKAYGTNILVNILDQSGGLPVRNFRDSGSYPTANETGGESLAEKYLVRNKGCMACSIGCGRISEVESGKYKTFGEGPEYEAAWAYGVDCGIDNLEPILKANNLCNELGMDSITMPTTIACAMELFENGYITAKETGCFLNFGNMDAIVDLTYKTAYRQGFGNELAEGSYRLASKYGHPELSMSVKKQELPAYDPRVLQGMGLNYATNNRGGCHVRGYMTSPEILGIPEKLDSLATEGKAGWVKLFQDLTAAVDSSGICLFTTFGIGAPELAEQLTTATGFNYTVEELLLAGERIWNLERVFNMKNGFTKADDTLPPRFLKEPVKVGPNKGQVSKLSVMLPEYYKERGWDNNGVPTKEKLQQLSIRS</sequence>
<dbReference type="EMBL" id="QFGA01000001">
    <property type="protein sequence ID" value="TEB08102.1"/>
    <property type="molecule type" value="Genomic_DNA"/>
</dbReference>
<dbReference type="GO" id="GO:0009055">
    <property type="term" value="F:electron transfer activity"/>
    <property type="evidence" value="ECO:0007669"/>
    <property type="project" value="InterPro"/>
</dbReference>
<feature type="domain" description="Aldehyde ferredoxin oxidoreductase N-terminal" evidence="9">
    <location>
        <begin position="4"/>
        <end position="206"/>
    </location>
</feature>
<dbReference type="InterPro" id="IPR013984">
    <property type="entry name" value="Ald_Fedxn_OxRdtase_dom2"/>
</dbReference>
<proteinExistence type="inferred from homology"/>
<evidence type="ECO:0000256" key="3">
    <source>
        <dbReference type="ARBA" id="ARBA00022485"/>
    </source>
</evidence>
<dbReference type="InterPro" id="IPR036021">
    <property type="entry name" value="Tungsten_al_ferr_oxy-like_C"/>
</dbReference>
<dbReference type="PANTHER" id="PTHR30038:SF0">
    <property type="entry name" value="TUNGSTEN-CONTAINING ALDEHYDE FERREDOXIN OXIDOREDUCTASE"/>
    <property type="match status" value="1"/>
</dbReference>
<evidence type="ECO:0000259" key="9">
    <source>
        <dbReference type="SMART" id="SM00790"/>
    </source>
</evidence>
<dbReference type="InterPro" id="IPR051919">
    <property type="entry name" value="W-dependent_AOR"/>
</dbReference>
<dbReference type="Gene3D" id="1.10.569.10">
    <property type="entry name" value="Aldehyde Ferredoxin Oxidoreductase Protein, subunit A, domain 2"/>
    <property type="match status" value="1"/>
</dbReference>
<dbReference type="SUPFAM" id="SSF48310">
    <property type="entry name" value="Aldehyde ferredoxin oxidoreductase, C-terminal domains"/>
    <property type="match status" value="1"/>
</dbReference>
<evidence type="ECO:0000256" key="7">
    <source>
        <dbReference type="ARBA" id="ARBA00023014"/>
    </source>
</evidence>
<evidence type="ECO:0000256" key="5">
    <source>
        <dbReference type="ARBA" id="ARBA00023002"/>
    </source>
</evidence>
<dbReference type="GO" id="GO:0046872">
    <property type="term" value="F:metal ion binding"/>
    <property type="evidence" value="ECO:0007669"/>
    <property type="project" value="UniProtKB-KW"/>
</dbReference>
<dbReference type="SUPFAM" id="SSF56228">
    <property type="entry name" value="Aldehyde ferredoxin oxidoreductase, N-terminal domain"/>
    <property type="match status" value="1"/>
</dbReference>
<gene>
    <name evidence="10" type="primary">ydhV_5</name>
    <name evidence="10" type="ORF">Psch_01657</name>
</gene>
<dbReference type="SMART" id="SM00790">
    <property type="entry name" value="AFOR_N"/>
    <property type="match status" value="1"/>
</dbReference>
<evidence type="ECO:0000313" key="11">
    <source>
        <dbReference type="Proteomes" id="UP000298324"/>
    </source>
</evidence>
<evidence type="ECO:0000313" key="10">
    <source>
        <dbReference type="EMBL" id="TEB08102.1"/>
    </source>
</evidence>